<evidence type="ECO:0000313" key="3">
    <source>
        <dbReference type="Proteomes" id="UP000494106"/>
    </source>
</evidence>
<sequence length="648" mass="74270">MNDEKLSSDKVPHKFAEWLLSMGCPSDKVPSVDKLAEMCRGQYYMVWRSLIEHVDQRDSIRQKRMQVFVDDVRKCQKRNAFCKPDPSVIVPEELSLWKEETELRENLEAAEVRVVQLKKECNQLVNKVSSKLSHRNLARERVESSQRRAWLLQQVADELRNKKANLVETRSIAESLCYHEDTADIGSKLDKSSLRLITRAPSVPVSANPLQSSILSNNGDLNDSEDFISLVKCSGEVLWPQLCERRAALISALSVTNVSDNTAENKGVTPQWVLSHTASLHTSLALDALKQRAHVQQARARLADALTQLNEYVSGDSCEVLVCRSEQARVSARVTALRAMLDDVTARRGAFATVGDDASTTNTGKQINVIDKSIESKRDELRRVITSLAITERKIQNVRECLITVFNSFHTEGYSDRSIDRFGSQLSMPQESITTLRRFYEENREKTRNKVELSLEFDTEENCSYSDGDNHNPKFIDELKVYLNKFNLENNRKLILESGEKIWIFESLKASINRLHTRLQDNDLSCSIVCPSVSLTKNLQQVVQLVHNREEMSIKLKEFEGREKKDMLIDITSQLEEEQKITDKIKKRLNENLLSLQKTAKTLDLGQENLKLWSENQMRKYISNSRTVEGRTYKDYESYYVENLNLNI</sequence>
<evidence type="ECO:0000313" key="2">
    <source>
        <dbReference type="EMBL" id="CAB3249658.1"/>
    </source>
</evidence>
<dbReference type="GO" id="GO:0070652">
    <property type="term" value="C:HAUS complex"/>
    <property type="evidence" value="ECO:0007669"/>
    <property type="project" value="InterPro"/>
</dbReference>
<organism evidence="2 3">
    <name type="scientific">Arctia plantaginis</name>
    <name type="common">Wood tiger moth</name>
    <name type="synonym">Phalaena plantaginis</name>
    <dbReference type="NCBI Taxonomy" id="874455"/>
    <lineage>
        <taxon>Eukaryota</taxon>
        <taxon>Metazoa</taxon>
        <taxon>Ecdysozoa</taxon>
        <taxon>Arthropoda</taxon>
        <taxon>Hexapoda</taxon>
        <taxon>Insecta</taxon>
        <taxon>Pterygota</taxon>
        <taxon>Neoptera</taxon>
        <taxon>Endopterygota</taxon>
        <taxon>Lepidoptera</taxon>
        <taxon>Glossata</taxon>
        <taxon>Ditrysia</taxon>
        <taxon>Noctuoidea</taxon>
        <taxon>Erebidae</taxon>
        <taxon>Arctiinae</taxon>
        <taxon>Arctia</taxon>
    </lineage>
</organism>
<accession>A0A8S1AX91</accession>
<keyword evidence="1" id="KW-0175">Coiled coil</keyword>
<dbReference type="AlphaFoldDB" id="A0A8S1AX91"/>
<evidence type="ECO:0008006" key="4">
    <source>
        <dbReference type="Google" id="ProtNLM"/>
    </source>
</evidence>
<name>A0A8S1AX91_ARCPL</name>
<proteinExistence type="predicted"/>
<dbReference type="InterPro" id="IPR029131">
    <property type="entry name" value="HAUS5"/>
</dbReference>
<dbReference type="Proteomes" id="UP000494106">
    <property type="component" value="Unassembled WGS sequence"/>
</dbReference>
<comment type="caution">
    <text evidence="2">The sequence shown here is derived from an EMBL/GenBank/DDBJ whole genome shotgun (WGS) entry which is preliminary data.</text>
</comment>
<dbReference type="EMBL" id="CADEBC010000540">
    <property type="protein sequence ID" value="CAB3249658.1"/>
    <property type="molecule type" value="Genomic_DNA"/>
</dbReference>
<protein>
    <recommendedName>
        <fullName evidence="4">HAUS augmin-like complex subunit 5</fullName>
    </recommendedName>
</protein>
<dbReference type="Pfam" id="PF14817">
    <property type="entry name" value="HAUS5"/>
    <property type="match status" value="1"/>
</dbReference>
<dbReference type="GO" id="GO:0051225">
    <property type="term" value="P:spindle assembly"/>
    <property type="evidence" value="ECO:0007669"/>
    <property type="project" value="InterPro"/>
</dbReference>
<reference evidence="2 3" key="1">
    <citation type="submission" date="2020-04" db="EMBL/GenBank/DDBJ databases">
        <authorList>
            <person name="Wallbank WR R."/>
            <person name="Pardo Diaz C."/>
            <person name="Kozak K."/>
            <person name="Martin S."/>
            <person name="Jiggins C."/>
            <person name="Moest M."/>
            <person name="Warren A I."/>
            <person name="Byers J.R.P. K."/>
            <person name="Montejo-Kovacevich G."/>
            <person name="Yen C E."/>
        </authorList>
    </citation>
    <scope>NUCLEOTIDE SEQUENCE [LARGE SCALE GENOMIC DNA]</scope>
</reference>
<feature type="coiled-coil region" evidence="1">
    <location>
        <begin position="100"/>
        <end position="127"/>
    </location>
</feature>
<gene>
    <name evidence="2" type="ORF">APLA_LOCUS12163</name>
</gene>
<keyword evidence="3" id="KW-1185">Reference proteome</keyword>
<dbReference type="OrthoDB" id="7475817at2759"/>
<evidence type="ECO:0000256" key="1">
    <source>
        <dbReference type="SAM" id="Coils"/>
    </source>
</evidence>